<dbReference type="PANTHER" id="PTHR10291:SF43">
    <property type="entry name" value="DEHYDRODOLICHYL DIPHOSPHATE SYNTHASE COMPLEX SUBUNIT DHDDS"/>
    <property type="match status" value="1"/>
</dbReference>
<feature type="binding site" evidence="4">
    <location>
        <begin position="218"/>
        <end position="220"/>
    </location>
    <ligand>
        <name>substrate</name>
    </ligand>
</feature>
<dbReference type="RefSeq" id="WP_013866861.1">
    <property type="nucleotide sequence ID" value="NC_015636.1"/>
</dbReference>
<dbReference type="NCBIfam" id="TIGR00055">
    <property type="entry name" value="uppS"/>
    <property type="match status" value="1"/>
</dbReference>
<dbReference type="SUPFAM" id="SSF64005">
    <property type="entry name" value="Undecaprenyl diphosphate synthase"/>
    <property type="match status" value="1"/>
</dbReference>
<accession>F8AM00</accession>
<feature type="binding site" evidence="4">
    <location>
        <position position="57"/>
    </location>
    <ligand>
        <name>substrate</name>
    </ligand>
</feature>
<dbReference type="InterPro" id="IPR036424">
    <property type="entry name" value="UPP_synth-like_sf"/>
</dbReference>
<evidence type="ECO:0000256" key="4">
    <source>
        <dbReference type="HAMAP-Rule" id="MF_01139"/>
    </source>
</evidence>
<dbReference type="FunFam" id="3.40.1180.10:FF:000003">
    <property type="entry name" value="Isoprenyl transferase 2"/>
    <property type="match status" value="1"/>
</dbReference>
<evidence type="ECO:0000256" key="2">
    <source>
        <dbReference type="ARBA" id="ARBA00022723"/>
    </source>
</evidence>
<dbReference type="eggNOG" id="arCOG01532">
    <property type="taxonomic scope" value="Archaea"/>
</dbReference>
<dbReference type="Pfam" id="PF01255">
    <property type="entry name" value="Prenyltransf"/>
    <property type="match status" value="1"/>
</dbReference>
<dbReference type="OrthoDB" id="8293at2157"/>
<feature type="binding site" evidence="4">
    <location>
        <begin position="41"/>
        <end position="44"/>
    </location>
    <ligand>
        <name>substrate</name>
    </ligand>
</feature>
<comment type="catalytic activity">
    <reaction evidence="4">
        <text>geranylgeranyl diphosphate + 7 isopentenyl diphosphate = tri-trans,hepta-cis-undecaprenyl diphosphate + 7 diphosphate</text>
        <dbReference type="Rhea" id="RHEA:27622"/>
        <dbReference type="ChEBI" id="CHEBI:33019"/>
        <dbReference type="ChEBI" id="CHEBI:57533"/>
        <dbReference type="ChEBI" id="CHEBI:60388"/>
        <dbReference type="ChEBI" id="CHEBI:128769"/>
        <dbReference type="EC" id="2.5.1.89"/>
    </reaction>
</comment>
<feature type="active site" evidence="4">
    <location>
        <position position="40"/>
    </location>
</feature>
<comment type="cofactor">
    <cofactor evidence="4">
        <name>Mg(2+)</name>
        <dbReference type="ChEBI" id="CHEBI:18420"/>
    </cofactor>
    <text evidence="4">Binds 2 magnesium ions per subunit.</text>
</comment>
<organism evidence="5 6">
    <name type="scientific">Methanothermococcus okinawensis (strain DSM 14208 / JCM 11175 / IH1)</name>
    <dbReference type="NCBI Taxonomy" id="647113"/>
    <lineage>
        <taxon>Archaea</taxon>
        <taxon>Methanobacteriati</taxon>
        <taxon>Methanobacteriota</taxon>
        <taxon>Methanomada group</taxon>
        <taxon>Methanococci</taxon>
        <taxon>Methanococcales</taxon>
        <taxon>Methanococcaceae</taxon>
        <taxon>Methanothermococcus</taxon>
    </lineage>
</organism>
<evidence type="ECO:0000313" key="6">
    <source>
        <dbReference type="Proteomes" id="UP000009296"/>
    </source>
</evidence>
<evidence type="ECO:0000256" key="3">
    <source>
        <dbReference type="ARBA" id="ARBA00022842"/>
    </source>
</evidence>
<evidence type="ECO:0000313" key="5">
    <source>
        <dbReference type="EMBL" id="AEH06675.1"/>
    </source>
</evidence>
<feature type="binding site" evidence="4">
    <location>
        <position position="89"/>
    </location>
    <ligand>
        <name>substrate</name>
    </ligand>
</feature>
<dbReference type="KEGG" id="mok:Metok_0698"/>
<comment type="function">
    <text evidence="4">Catalyzes the sequential condensation of isopentenyl diphosphate (IPP) with geranylgeranyl diphosphate (GGPP) to yield (2Z,6Z,10Z,14Z,18Z,22Z,26Z,30E,34E,38E)-undecaprenyl diphosphate (tritrans,heptacis-UPP). It is probably the precursor of glycosyl carrier lipids.</text>
</comment>
<dbReference type="EC" id="2.5.1.89" evidence="4"/>
<dbReference type="Gene3D" id="3.40.1180.10">
    <property type="entry name" value="Decaprenyl diphosphate synthase-like"/>
    <property type="match status" value="1"/>
</dbReference>
<keyword evidence="3 4" id="KW-0460">Magnesium</keyword>
<feature type="binding site" evidence="4">
    <location>
        <position position="40"/>
    </location>
    <ligand>
        <name>Mg(2+)</name>
        <dbReference type="ChEBI" id="CHEBI:18420"/>
    </ligand>
</feature>
<dbReference type="HOGENOM" id="CLU_038505_2_0_2"/>
<reference evidence="5" key="1">
    <citation type="submission" date="2011-05" db="EMBL/GenBank/DDBJ databases">
        <title>Complete sequence of chromosome of Methanothermococcus okinawensis IH1.</title>
        <authorList>
            <consortium name="US DOE Joint Genome Institute"/>
            <person name="Lucas S."/>
            <person name="Han J."/>
            <person name="Lapidus A."/>
            <person name="Cheng J.-F."/>
            <person name="Goodwin L."/>
            <person name="Pitluck S."/>
            <person name="Peters L."/>
            <person name="Mikhailova N."/>
            <person name="Held B."/>
            <person name="Han C."/>
            <person name="Tapia R."/>
            <person name="Land M."/>
            <person name="Hauser L."/>
            <person name="Kyrpides N."/>
            <person name="Ivanova N."/>
            <person name="Pagani I."/>
            <person name="Sieprawska-Lupa M."/>
            <person name="Takai K."/>
            <person name="Miyazaki J."/>
            <person name="Whitman W."/>
            <person name="Woyke T."/>
        </authorList>
    </citation>
    <scope>NUCLEOTIDE SEQUENCE</scope>
    <source>
        <strain evidence="5">IH1</strain>
    </source>
</reference>
<dbReference type="CDD" id="cd00475">
    <property type="entry name" value="Cis_IPPS"/>
    <property type="match status" value="1"/>
</dbReference>
<protein>
    <recommendedName>
        <fullName evidence="4">Tritrans,polycis-undecaprenyl-diphosphate synthase (geranylgeranyl-diphosphate specific)</fullName>
        <ecNumber evidence="4">2.5.1.89</ecNumber>
    </recommendedName>
    <alternativeName>
        <fullName evidence="4">Undecaprenyl diphosphate synthase</fullName>
        <shortName evidence="4">UDS</shortName>
    </alternativeName>
    <alternativeName>
        <fullName evidence="4">Undecaprenyl pyrophosphate synthase</fullName>
        <shortName evidence="4">UPP synthase</shortName>
    </alternativeName>
</protein>
<proteinExistence type="inferred from homology"/>
<comment type="subunit">
    <text evidence="4">Homodimer.</text>
</comment>
<keyword evidence="1 4" id="KW-0808">Transferase</keyword>
<dbReference type="HAMAP" id="MF_01139">
    <property type="entry name" value="ISPT"/>
    <property type="match status" value="1"/>
</dbReference>
<feature type="binding site" evidence="4">
    <location>
        <position position="231"/>
    </location>
    <ligand>
        <name>Mg(2+)</name>
        <dbReference type="ChEBI" id="CHEBI:18420"/>
    </ligand>
</feature>
<dbReference type="EMBL" id="CP002792">
    <property type="protein sequence ID" value="AEH06675.1"/>
    <property type="molecule type" value="Genomic_DNA"/>
</dbReference>
<evidence type="ECO:0000256" key="1">
    <source>
        <dbReference type="ARBA" id="ARBA00022679"/>
    </source>
</evidence>
<dbReference type="GO" id="GO:0000287">
    <property type="term" value="F:magnesium ion binding"/>
    <property type="evidence" value="ECO:0007669"/>
    <property type="project" value="UniProtKB-UniRule"/>
</dbReference>
<feature type="binding site" evidence="4">
    <location>
        <position position="91"/>
    </location>
    <ligand>
        <name>substrate</name>
    </ligand>
</feature>
<dbReference type="GO" id="GO:0045547">
    <property type="term" value="F:ditrans,polycis-polyprenyl diphosphate synthase [(2E,6E)-farnesyl diphosphate specific] activity"/>
    <property type="evidence" value="ECO:0007669"/>
    <property type="project" value="TreeGrafter"/>
</dbReference>
<dbReference type="Proteomes" id="UP000009296">
    <property type="component" value="Chromosome"/>
</dbReference>
<feature type="active site" description="Proton acceptor" evidence="4">
    <location>
        <position position="88"/>
    </location>
</feature>
<keyword evidence="6" id="KW-1185">Reference proteome</keyword>
<dbReference type="PROSITE" id="PS01066">
    <property type="entry name" value="UPP_SYNTHASE"/>
    <property type="match status" value="1"/>
</dbReference>
<dbReference type="PANTHER" id="PTHR10291">
    <property type="entry name" value="DEHYDRODOLICHYL DIPHOSPHATE SYNTHASE FAMILY MEMBER"/>
    <property type="match status" value="1"/>
</dbReference>
<name>F8AM00_METOI</name>
<dbReference type="STRING" id="647113.Metok_0698"/>
<feature type="binding site" evidence="4">
    <location>
        <begin position="85"/>
        <end position="87"/>
    </location>
    <ligand>
        <name>substrate</name>
    </ligand>
</feature>
<dbReference type="AlphaFoldDB" id="F8AM00"/>
<dbReference type="InterPro" id="IPR018520">
    <property type="entry name" value="UPP_synth-like_CS"/>
</dbReference>
<dbReference type="InterPro" id="IPR001441">
    <property type="entry name" value="UPP_synth-like"/>
</dbReference>
<feature type="binding site" evidence="4">
    <location>
        <position position="212"/>
    </location>
    <ligand>
        <name>substrate</name>
    </ligand>
</feature>
<dbReference type="GO" id="GO:0016094">
    <property type="term" value="P:polyprenol biosynthetic process"/>
    <property type="evidence" value="ECO:0007669"/>
    <property type="project" value="TreeGrafter"/>
</dbReference>
<gene>
    <name evidence="4" type="primary">uppS</name>
    <name evidence="5" type="ordered locus">Metok_0698</name>
</gene>
<dbReference type="GeneID" id="10772835"/>
<comment type="similarity">
    <text evidence="4">Belongs to the UPP synthase family.</text>
</comment>
<comment type="caution">
    <text evidence="4">Lacks conserved residue(s) required for the propagation of feature annotation.</text>
</comment>
<sequence length="263" mass="31502">MFFKIYNFFNRFWTFKFYEKILEGEINKKKVPKHIGVIMDGNRRMARIMGEKSTKGHYIGAKKVREFIGWCVDLNIKIITLYSFSLENFNRPKEEVDALMKLFEREFRAVAEDRNVHKYKIHIKAIGRIELLPENVREAIAYAENKTKDYDNYYVNVAIAYGGQQELVDAIKRIGQKIKNNEMDVNDISVETISKHLYTAHLPYQNPDLIIRTSGEERISNFLIWQSSYSELYFCETYWPNFRKIDFLRAIRDYQRRKRRFGK</sequence>
<keyword evidence="2 4" id="KW-0479">Metal-binding</keyword>